<evidence type="ECO:0000313" key="2">
    <source>
        <dbReference type="Proteomes" id="UP001055879"/>
    </source>
</evidence>
<proteinExistence type="predicted"/>
<comment type="caution">
    <text evidence="1">The sequence shown here is derived from an EMBL/GenBank/DDBJ whole genome shotgun (WGS) entry which is preliminary data.</text>
</comment>
<sequence>MIGGPVRRDHSEHPEGRPSGAEPCGNIQKDTHTHLLLSSFFSLLVASFVRGGGKLVLLGEIEPSPPFKNLTATQTLKP</sequence>
<name>A0ACB9ACX4_ARCLA</name>
<accession>A0ACB9ACX4</accession>
<protein>
    <submittedName>
        <fullName evidence="1">Uncharacterized protein</fullName>
    </submittedName>
</protein>
<gene>
    <name evidence="1" type="ORF">L6452_26341</name>
</gene>
<evidence type="ECO:0000313" key="1">
    <source>
        <dbReference type="EMBL" id="KAI3707712.1"/>
    </source>
</evidence>
<reference evidence="2" key="1">
    <citation type="journal article" date="2022" name="Mol. Ecol. Resour.">
        <title>The genomes of chicory, endive, great burdock and yacon provide insights into Asteraceae palaeo-polyploidization history and plant inulin production.</title>
        <authorList>
            <person name="Fan W."/>
            <person name="Wang S."/>
            <person name="Wang H."/>
            <person name="Wang A."/>
            <person name="Jiang F."/>
            <person name="Liu H."/>
            <person name="Zhao H."/>
            <person name="Xu D."/>
            <person name="Zhang Y."/>
        </authorList>
    </citation>
    <scope>NUCLEOTIDE SEQUENCE [LARGE SCALE GENOMIC DNA]</scope>
    <source>
        <strain evidence="2">cv. Niubang</strain>
    </source>
</reference>
<dbReference type="Proteomes" id="UP001055879">
    <property type="component" value="Linkage Group LG08"/>
</dbReference>
<dbReference type="EMBL" id="CM042054">
    <property type="protein sequence ID" value="KAI3707712.1"/>
    <property type="molecule type" value="Genomic_DNA"/>
</dbReference>
<reference evidence="1 2" key="2">
    <citation type="journal article" date="2022" name="Mol. Ecol. Resour.">
        <title>The genomes of chicory, endive, great burdock and yacon provide insights into Asteraceae paleo-polyploidization history and plant inulin production.</title>
        <authorList>
            <person name="Fan W."/>
            <person name="Wang S."/>
            <person name="Wang H."/>
            <person name="Wang A."/>
            <person name="Jiang F."/>
            <person name="Liu H."/>
            <person name="Zhao H."/>
            <person name="Xu D."/>
            <person name="Zhang Y."/>
        </authorList>
    </citation>
    <scope>NUCLEOTIDE SEQUENCE [LARGE SCALE GENOMIC DNA]</scope>
    <source>
        <strain evidence="2">cv. Niubang</strain>
    </source>
</reference>
<organism evidence="1 2">
    <name type="scientific">Arctium lappa</name>
    <name type="common">Greater burdock</name>
    <name type="synonym">Lappa major</name>
    <dbReference type="NCBI Taxonomy" id="4217"/>
    <lineage>
        <taxon>Eukaryota</taxon>
        <taxon>Viridiplantae</taxon>
        <taxon>Streptophyta</taxon>
        <taxon>Embryophyta</taxon>
        <taxon>Tracheophyta</taxon>
        <taxon>Spermatophyta</taxon>
        <taxon>Magnoliopsida</taxon>
        <taxon>eudicotyledons</taxon>
        <taxon>Gunneridae</taxon>
        <taxon>Pentapetalae</taxon>
        <taxon>asterids</taxon>
        <taxon>campanulids</taxon>
        <taxon>Asterales</taxon>
        <taxon>Asteraceae</taxon>
        <taxon>Carduoideae</taxon>
        <taxon>Cardueae</taxon>
        <taxon>Arctiinae</taxon>
        <taxon>Arctium</taxon>
    </lineage>
</organism>
<keyword evidence="2" id="KW-1185">Reference proteome</keyword>